<dbReference type="PANTHER" id="PTHR48098:SF3">
    <property type="entry name" value="IRON(III) ENTEROBACTIN ESTERASE"/>
    <property type="match status" value="1"/>
</dbReference>
<dbReference type="GO" id="GO:0016787">
    <property type="term" value="F:hydrolase activity"/>
    <property type="evidence" value="ECO:0007669"/>
    <property type="project" value="UniProtKB-KW"/>
</dbReference>
<dbReference type="Proteomes" id="UP001597319">
    <property type="component" value="Unassembled WGS sequence"/>
</dbReference>
<keyword evidence="3" id="KW-1185">Reference proteome</keyword>
<dbReference type="InterPro" id="IPR050583">
    <property type="entry name" value="Mycobacterial_A85_antigen"/>
</dbReference>
<name>A0ABW5LC70_9FLAO</name>
<dbReference type="PANTHER" id="PTHR48098">
    <property type="entry name" value="ENTEROCHELIN ESTERASE-RELATED"/>
    <property type="match status" value="1"/>
</dbReference>
<dbReference type="EMBL" id="JBHULE010000002">
    <property type="protein sequence ID" value="MFD2561464.1"/>
    <property type="molecule type" value="Genomic_DNA"/>
</dbReference>
<keyword evidence="2" id="KW-0378">Hydrolase</keyword>
<feature type="chain" id="PRO_5046047836" evidence="1">
    <location>
        <begin position="25"/>
        <end position="534"/>
    </location>
</feature>
<sequence>MKRTYKLIFFIIILCISNITNAFAKTLSNDIELVAGMKLEKKLSATEEHIYIANLENGMAIIGEVIQDGIDIVVDVYTPKGILLKQIDSPNGKNGAEPIDITANESGIYKFIIRTLDKNAEQGTYLLKVEEVLALMDNAKRIAKKEFPTKTLYDLWESSLTNPNEIDTFINKLEQQHIIEPLEGNDTNMLVTYFCVPDKDTEYAMQSGGPDFLGLRFQRLGNTKLFFVTQLVPKDARFNYGFNYFKVYHAGPNNEIERREVDHVYDGTVVMPDAPKELYISERKGVSKGKLMLTSIKSKFLNEDRKITIHTPANYDPKTPHNLLIVFDGESYGGRPNRRSRIPTPTILDNLKAENKITPTVTVLVWSMRKRTKDLISDTFSNFIAQELIPYMRSEYNIHKEAKNVVLAGSSRGGYAASFIAFNHSDVIGTVLSQSGSYWIKATDDENHWIYPKDTGKLITAFKNSKKLPIRFYMEIGLYDAGASMLGTNRELRDILEIKGYEIDYREFNGGHNYVNWRGSLANGLMSLLGQDKK</sequence>
<reference evidence="3" key="1">
    <citation type="journal article" date="2019" name="Int. J. Syst. Evol. Microbiol.">
        <title>The Global Catalogue of Microorganisms (GCM) 10K type strain sequencing project: providing services to taxonomists for standard genome sequencing and annotation.</title>
        <authorList>
            <consortium name="The Broad Institute Genomics Platform"/>
            <consortium name="The Broad Institute Genome Sequencing Center for Infectious Disease"/>
            <person name="Wu L."/>
            <person name="Ma J."/>
        </authorList>
    </citation>
    <scope>NUCLEOTIDE SEQUENCE [LARGE SCALE GENOMIC DNA]</scope>
    <source>
        <strain evidence="3">KCTC 52274</strain>
    </source>
</reference>
<evidence type="ECO:0000313" key="2">
    <source>
        <dbReference type="EMBL" id="MFD2561464.1"/>
    </source>
</evidence>
<evidence type="ECO:0000256" key="1">
    <source>
        <dbReference type="SAM" id="SignalP"/>
    </source>
</evidence>
<accession>A0ABW5LC70</accession>
<evidence type="ECO:0000313" key="3">
    <source>
        <dbReference type="Proteomes" id="UP001597319"/>
    </source>
</evidence>
<proteinExistence type="predicted"/>
<dbReference type="SUPFAM" id="SSF53474">
    <property type="entry name" value="alpha/beta-Hydrolases"/>
    <property type="match status" value="1"/>
</dbReference>
<protein>
    <submittedName>
        <fullName evidence="2">Alpha/beta hydrolase</fullName>
    </submittedName>
</protein>
<comment type="caution">
    <text evidence="2">The sequence shown here is derived from an EMBL/GenBank/DDBJ whole genome shotgun (WGS) entry which is preliminary data.</text>
</comment>
<dbReference type="InterPro" id="IPR029058">
    <property type="entry name" value="AB_hydrolase_fold"/>
</dbReference>
<feature type="signal peptide" evidence="1">
    <location>
        <begin position="1"/>
        <end position="24"/>
    </location>
</feature>
<dbReference type="RefSeq" id="WP_378289188.1">
    <property type="nucleotide sequence ID" value="NZ_JBHULE010000002.1"/>
</dbReference>
<organism evidence="2 3">
    <name type="scientific">Aquimarina rubra</name>
    <dbReference type="NCBI Taxonomy" id="1920033"/>
    <lineage>
        <taxon>Bacteria</taxon>
        <taxon>Pseudomonadati</taxon>
        <taxon>Bacteroidota</taxon>
        <taxon>Flavobacteriia</taxon>
        <taxon>Flavobacteriales</taxon>
        <taxon>Flavobacteriaceae</taxon>
        <taxon>Aquimarina</taxon>
    </lineage>
</organism>
<dbReference type="Pfam" id="PF00756">
    <property type="entry name" value="Esterase"/>
    <property type="match status" value="1"/>
</dbReference>
<keyword evidence="1" id="KW-0732">Signal</keyword>
<dbReference type="InterPro" id="IPR000801">
    <property type="entry name" value="Esterase-like"/>
</dbReference>
<dbReference type="Gene3D" id="3.40.50.1820">
    <property type="entry name" value="alpha/beta hydrolase"/>
    <property type="match status" value="1"/>
</dbReference>
<gene>
    <name evidence="2" type="ORF">ACFSR1_02205</name>
</gene>